<dbReference type="GO" id="GO:0004373">
    <property type="term" value="F:alpha-1,4-glucan glucosyltransferase (UDP-glucose donor) activity"/>
    <property type="evidence" value="ECO:0007669"/>
    <property type="project" value="UniProtKB-EC"/>
</dbReference>
<accession>A0A5C6FL49</accession>
<dbReference type="Proteomes" id="UP000316476">
    <property type="component" value="Unassembled WGS sequence"/>
</dbReference>
<name>A0A5C6FL49_9PLAN</name>
<dbReference type="Pfam" id="PF00534">
    <property type="entry name" value="Glycos_transf_1"/>
    <property type="match status" value="1"/>
</dbReference>
<dbReference type="RefSeq" id="WP_146414656.1">
    <property type="nucleotide sequence ID" value="NZ_SJPZ01000002.1"/>
</dbReference>
<dbReference type="PANTHER" id="PTHR12526">
    <property type="entry name" value="GLYCOSYLTRANSFERASE"/>
    <property type="match status" value="1"/>
</dbReference>
<evidence type="ECO:0000259" key="2">
    <source>
        <dbReference type="Pfam" id="PF13439"/>
    </source>
</evidence>
<gene>
    <name evidence="3" type="ORF">V7x_35620</name>
</gene>
<evidence type="ECO:0000259" key="1">
    <source>
        <dbReference type="Pfam" id="PF00534"/>
    </source>
</evidence>
<feature type="domain" description="Glycosyl transferase family 1" evidence="1">
    <location>
        <begin position="176"/>
        <end position="322"/>
    </location>
</feature>
<dbReference type="CDD" id="cd03802">
    <property type="entry name" value="GT4_AviGT4-like"/>
    <property type="match status" value="1"/>
</dbReference>
<feature type="domain" description="Glycosyltransferase subfamily 4-like N-terminal" evidence="2">
    <location>
        <begin position="19"/>
        <end position="175"/>
    </location>
</feature>
<dbReference type="AlphaFoldDB" id="A0A5C6FL49"/>
<protein>
    <submittedName>
        <fullName evidence="3">Glycogen synthase</fullName>
        <ecNumber evidence="3">2.4.1.11</ecNumber>
    </submittedName>
</protein>
<proteinExistence type="predicted"/>
<dbReference type="PANTHER" id="PTHR12526:SF595">
    <property type="entry name" value="BLL5217 PROTEIN"/>
    <property type="match status" value="1"/>
</dbReference>
<keyword evidence="3" id="KW-0808">Transferase</keyword>
<sequence>MKIGIIGHLKHPIAKPFAGGLETFTDSFVRSLTRRGHDVTLFASGDSDPTLPLVSIIKRATVPDSKRRLQRVHHEWIESVENEAYASLMAGLAASNFDVIHNHTLSPLPLAFASTLPMPMITTLHTPPLPRMVDELADRGSDNSGVFVNISNANAERWRSCISQQTIIYNGVDTSFWKKCHQPKQRRAIWFGRILADKGPHHAIDAAHAAGLPIDIAGPVADSEYFDRDIQPRLQDTDCYHGHLTHDELCGLISRSAVALVTPCWDEPFGLVVAEALACGTPVAGFARGALPELITPAVGRLACPGDSSDLARAALQCIDINGLACRRIAQRRFGFQRMVDQYESLYARHRLEAAA</sequence>
<dbReference type="OrthoDB" id="9795068at2"/>
<dbReference type="Gene3D" id="3.40.50.2000">
    <property type="entry name" value="Glycogen Phosphorylase B"/>
    <property type="match status" value="2"/>
</dbReference>
<dbReference type="EMBL" id="SJPZ01000002">
    <property type="protein sequence ID" value="TWU61872.1"/>
    <property type="molecule type" value="Genomic_DNA"/>
</dbReference>
<organism evidence="3 4">
    <name type="scientific">Crateriforma conspicua</name>
    <dbReference type="NCBI Taxonomy" id="2527996"/>
    <lineage>
        <taxon>Bacteria</taxon>
        <taxon>Pseudomonadati</taxon>
        <taxon>Planctomycetota</taxon>
        <taxon>Planctomycetia</taxon>
        <taxon>Planctomycetales</taxon>
        <taxon>Planctomycetaceae</taxon>
        <taxon>Crateriforma</taxon>
    </lineage>
</organism>
<keyword evidence="3" id="KW-0328">Glycosyltransferase</keyword>
<dbReference type="InterPro" id="IPR028098">
    <property type="entry name" value="Glyco_trans_4-like_N"/>
</dbReference>
<reference evidence="3 4" key="1">
    <citation type="submission" date="2019-02" db="EMBL/GenBank/DDBJ databases">
        <title>Deep-cultivation of Planctomycetes and their phenomic and genomic characterization uncovers novel biology.</title>
        <authorList>
            <person name="Wiegand S."/>
            <person name="Jogler M."/>
            <person name="Boedeker C."/>
            <person name="Pinto D."/>
            <person name="Vollmers J."/>
            <person name="Rivas-Marin E."/>
            <person name="Kohn T."/>
            <person name="Peeters S.H."/>
            <person name="Heuer A."/>
            <person name="Rast P."/>
            <person name="Oberbeckmann S."/>
            <person name="Bunk B."/>
            <person name="Jeske O."/>
            <person name="Meyerdierks A."/>
            <person name="Storesund J.E."/>
            <person name="Kallscheuer N."/>
            <person name="Luecker S."/>
            <person name="Lage O.M."/>
            <person name="Pohl T."/>
            <person name="Merkel B.J."/>
            <person name="Hornburger P."/>
            <person name="Mueller R.-W."/>
            <person name="Bruemmer F."/>
            <person name="Labrenz M."/>
            <person name="Spormann A.M."/>
            <person name="Op Den Camp H."/>
            <person name="Overmann J."/>
            <person name="Amann R."/>
            <person name="Jetten M.S.M."/>
            <person name="Mascher T."/>
            <person name="Medema M.H."/>
            <person name="Devos D.P."/>
            <person name="Kaster A.-K."/>
            <person name="Ovreas L."/>
            <person name="Rohde M."/>
            <person name="Galperin M.Y."/>
            <person name="Jogler C."/>
        </authorList>
    </citation>
    <scope>NUCLEOTIDE SEQUENCE [LARGE SCALE GENOMIC DNA]</scope>
    <source>
        <strain evidence="3 4">V7</strain>
    </source>
</reference>
<evidence type="ECO:0000313" key="4">
    <source>
        <dbReference type="Proteomes" id="UP000316476"/>
    </source>
</evidence>
<dbReference type="InterPro" id="IPR001296">
    <property type="entry name" value="Glyco_trans_1"/>
</dbReference>
<dbReference type="EC" id="2.4.1.11" evidence="3"/>
<dbReference type="SUPFAM" id="SSF53756">
    <property type="entry name" value="UDP-Glycosyltransferase/glycogen phosphorylase"/>
    <property type="match status" value="1"/>
</dbReference>
<evidence type="ECO:0000313" key="3">
    <source>
        <dbReference type="EMBL" id="TWU61872.1"/>
    </source>
</evidence>
<comment type="caution">
    <text evidence="3">The sequence shown here is derived from an EMBL/GenBank/DDBJ whole genome shotgun (WGS) entry which is preliminary data.</text>
</comment>
<dbReference type="Pfam" id="PF13439">
    <property type="entry name" value="Glyco_transf_4"/>
    <property type="match status" value="1"/>
</dbReference>